<feature type="domain" description="C2" evidence="2">
    <location>
        <begin position="1"/>
        <end position="112"/>
    </location>
</feature>
<feature type="region of interest" description="Disordered" evidence="1">
    <location>
        <begin position="146"/>
        <end position="373"/>
    </location>
</feature>
<dbReference type="STRING" id="4540.A0A3L6PML2"/>
<accession>A0A3L6PML2</accession>
<feature type="compositionally biased region" description="Pro residues" evidence="1">
    <location>
        <begin position="223"/>
        <end position="235"/>
    </location>
</feature>
<dbReference type="OrthoDB" id="1068731at2759"/>
<feature type="compositionally biased region" description="Pro residues" evidence="1">
    <location>
        <begin position="243"/>
        <end position="257"/>
    </location>
</feature>
<dbReference type="CDD" id="cd04051">
    <property type="entry name" value="C2_SRC2_like"/>
    <property type="match status" value="1"/>
</dbReference>
<dbReference type="SUPFAM" id="SSF49562">
    <property type="entry name" value="C2 domain (Calcium/lipid-binding domain, CaLB)"/>
    <property type="match status" value="1"/>
</dbReference>
<dbReference type="InterPro" id="IPR000008">
    <property type="entry name" value="C2_dom"/>
</dbReference>
<dbReference type="InterPro" id="IPR035892">
    <property type="entry name" value="C2_domain_sf"/>
</dbReference>
<proteinExistence type="predicted"/>
<feature type="compositionally biased region" description="Pro residues" evidence="1">
    <location>
        <begin position="364"/>
        <end position="373"/>
    </location>
</feature>
<dbReference type="GO" id="GO:0006952">
    <property type="term" value="P:defense response"/>
    <property type="evidence" value="ECO:0007669"/>
    <property type="project" value="InterPro"/>
</dbReference>
<sequence>MTSASGGRRITIKSISCRGVKAFVPFQKPPLYAAVSLGGRREKTPPDADGGECPVWDDAAFAFDLDGDGGGQQQLVEFEVKAQVPLLGTKLVGTASVPVSDLAAHGGGAGAGAALRHVSYQVSAPDGKPNGTLSFAYAISGGPGAGACPQPQPQQLYPAPDGARPDQNPSFCCAPPPTAPYLAPAAANFAPPSGGYPPPPQPSPPPASAPLYPPLQDLLPPISYSPPAAPNPQFPSPNSSSSYPPPPTAAYPSPPPASCAACPSAPPAPYSSYPPPPSTTYPPPPPSGYPPTPASNLTSPTSTYPPPAESGSAYPVYPRSAPSPPPSTVDRALPYYPAPPGGSYYPPPGTRHPELDGAARTPHYYPPPGTRYP</sequence>
<dbReference type="PANTHER" id="PTHR32246:SF169">
    <property type="entry name" value="PROTEIN SRC2-LIKE"/>
    <property type="match status" value="1"/>
</dbReference>
<gene>
    <name evidence="3" type="ORF">C2845_PM18G08420</name>
</gene>
<dbReference type="SMART" id="SM00239">
    <property type="entry name" value="C2"/>
    <property type="match status" value="1"/>
</dbReference>
<organism evidence="3 4">
    <name type="scientific">Panicum miliaceum</name>
    <name type="common">Proso millet</name>
    <name type="synonym">Broomcorn millet</name>
    <dbReference type="NCBI Taxonomy" id="4540"/>
    <lineage>
        <taxon>Eukaryota</taxon>
        <taxon>Viridiplantae</taxon>
        <taxon>Streptophyta</taxon>
        <taxon>Embryophyta</taxon>
        <taxon>Tracheophyta</taxon>
        <taxon>Spermatophyta</taxon>
        <taxon>Magnoliopsida</taxon>
        <taxon>Liliopsida</taxon>
        <taxon>Poales</taxon>
        <taxon>Poaceae</taxon>
        <taxon>PACMAD clade</taxon>
        <taxon>Panicoideae</taxon>
        <taxon>Panicodae</taxon>
        <taxon>Paniceae</taxon>
        <taxon>Panicinae</taxon>
        <taxon>Panicum</taxon>
        <taxon>Panicum sect. Panicum</taxon>
    </lineage>
</organism>
<name>A0A3L6PML2_PANMI</name>
<feature type="compositionally biased region" description="Low complexity" evidence="1">
    <location>
        <begin position="180"/>
        <end position="193"/>
    </location>
</feature>
<evidence type="ECO:0000259" key="2">
    <source>
        <dbReference type="PROSITE" id="PS50004"/>
    </source>
</evidence>
<feature type="compositionally biased region" description="Pro residues" evidence="1">
    <location>
        <begin position="336"/>
        <end position="350"/>
    </location>
</feature>
<feature type="compositionally biased region" description="Pro residues" evidence="1">
    <location>
        <begin position="194"/>
        <end position="213"/>
    </location>
</feature>
<reference evidence="4" key="1">
    <citation type="journal article" date="2019" name="Nat. Commun.">
        <title>The genome of broomcorn millet.</title>
        <authorList>
            <person name="Zou C."/>
            <person name="Miki D."/>
            <person name="Li D."/>
            <person name="Tang Q."/>
            <person name="Xiao L."/>
            <person name="Rajput S."/>
            <person name="Deng P."/>
            <person name="Jia W."/>
            <person name="Huang R."/>
            <person name="Zhang M."/>
            <person name="Sun Y."/>
            <person name="Hu J."/>
            <person name="Fu X."/>
            <person name="Schnable P.S."/>
            <person name="Li F."/>
            <person name="Zhang H."/>
            <person name="Feng B."/>
            <person name="Zhu X."/>
            <person name="Liu R."/>
            <person name="Schnable J.C."/>
            <person name="Zhu J.-K."/>
            <person name="Zhang H."/>
        </authorList>
    </citation>
    <scope>NUCLEOTIDE SEQUENCE [LARGE SCALE GENOMIC DNA]</scope>
</reference>
<dbReference type="Pfam" id="PF00168">
    <property type="entry name" value="C2"/>
    <property type="match status" value="1"/>
</dbReference>
<feature type="compositionally biased region" description="Pro residues" evidence="1">
    <location>
        <begin position="264"/>
        <end position="293"/>
    </location>
</feature>
<dbReference type="EMBL" id="PQIB02000017">
    <property type="protein sequence ID" value="RLM58855.1"/>
    <property type="molecule type" value="Genomic_DNA"/>
</dbReference>
<feature type="compositionally biased region" description="Low complexity" evidence="1">
    <location>
        <begin position="146"/>
        <end position="155"/>
    </location>
</feature>
<protein>
    <recommendedName>
        <fullName evidence="2">C2 domain-containing protein</fullName>
    </recommendedName>
</protein>
<keyword evidence="4" id="KW-1185">Reference proteome</keyword>
<evidence type="ECO:0000313" key="4">
    <source>
        <dbReference type="Proteomes" id="UP000275267"/>
    </source>
</evidence>
<dbReference type="Proteomes" id="UP000275267">
    <property type="component" value="Unassembled WGS sequence"/>
</dbReference>
<dbReference type="PROSITE" id="PS50004">
    <property type="entry name" value="C2"/>
    <property type="match status" value="1"/>
</dbReference>
<dbReference type="PANTHER" id="PTHR32246">
    <property type="entry name" value="INGRESSION PROTEIN FIC1"/>
    <property type="match status" value="1"/>
</dbReference>
<evidence type="ECO:0000313" key="3">
    <source>
        <dbReference type="EMBL" id="RLM58855.1"/>
    </source>
</evidence>
<evidence type="ECO:0000256" key="1">
    <source>
        <dbReference type="SAM" id="MobiDB-lite"/>
    </source>
</evidence>
<dbReference type="Gene3D" id="2.60.40.150">
    <property type="entry name" value="C2 domain"/>
    <property type="match status" value="1"/>
</dbReference>
<comment type="caution">
    <text evidence="3">The sequence shown here is derived from an EMBL/GenBank/DDBJ whole genome shotgun (WGS) entry which is preliminary data.</text>
</comment>
<dbReference type="AlphaFoldDB" id="A0A3L6PML2"/>
<dbReference type="InterPro" id="IPR044750">
    <property type="entry name" value="C2_SRC2/BAP"/>
</dbReference>